<dbReference type="GO" id="GO:0001228">
    <property type="term" value="F:DNA-binding transcription activator activity, RNA polymerase II-specific"/>
    <property type="evidence" value="ECO:0007669"/>
    <property type="project" value="TreeGrafter"/>
</dbReference>
<feature type="domain" description="HMG box" evidence="4">
    <location>
        <begin position="4"/>
        <end position="72"/>
    </location>
</feature>
<feature type="DNA-binding region" description="HMG box" evidence="3">
    <location>
        <begin position="4"/>
        <end position="72"/>
    </location>
</feature>
<gene>
    <name evidence="5" type="ORF">CU098_003409</name>
</gene>
<comment type="caution">
    <text evidence="5">The sequence shown here is derived from an EMBL/GenBank/DDBJ whole genome shotgun (WGS) entry which is preliminary data.</text>
</comment>
<evidence type="ECO:0000256" key="2">
    <source>
        <dbReference type="ARBA" id="ARBA00023163"/>
    </source>
</evidence>
<keyword evidence="3" id="KW-0539">Nucleus</keyword>
<dbReference type="GO" id="GO:0030154">
    <property type="term" value="P:cell differentiation"/>
    <property type="evidence" value="ECO:0007669"/>
    <property type="project" value="TreeGrafter"/>
</dbReference>
<dbReference type="EMBL" id="PJQM01007786">
    <property type="protein sequence ID" value="RCH77724.1"/>
    <property type="molecule type" value="Genomic_DNA"/>
</dbReference>
<accession>A0A367IJ64</accession>
<dbReference type="STRING" id="4846.A0A367IJ64"/>
<proteinExistence type="predicted"/>
<dbReference type="InterPro" id="IPR036910">
    <property type="entry name" value="HMG_box_dom_sf"/>
</dbReference>
<reference evidence="5 6" key="1">
    <citation type="journal article" date="2018" name="G3 (Bethesda)">
        <title>Phylogenetic and Phylogenomic Definition of Rhizopus Species.</title>
        <authorList>
            <person name="Gryganskyi A.P."/>
            <person name="Golan J."/>
            <person name="Dolatabadi S."/>
            <person name="Mondo S."/>
            <person name="Robb S."/>
            <person name="Idnurm A."/>
            <person name="Muszewska A."/>
            <person name="Steczkiewicz K."/>
            <person name="Masonjones S."/>
            <person name="Liao H.L."/>
            <person name="Gajdeczka M.T."/>
            <person name="Anike F."/>
            <person name="Vuek A."/>
            <person name="Anishchenko I.M."/>
            <person name="Voigt K."/>
            <person name="de Hoog G.S."/>
            <person name="Smith M.E."/>
            <person name="Heitman J."/>
            <person name="Vilgalys R."/>
            <person name="Stajich J.E."/>
        </authorList>
    </citation>
    <scope>NUCLEOTIDE SEQUENCE [LARGE SCALE GENOMIC DNA]</scope>
    <source>
        <strain evidence="5 6">LSU 92-RS-03</strain>
    </source>
</reference>
<name>A0A367IJ64_RHIST</name>
<dbReference type="SUPFAM" id="SSF47095">
    <property type="entry name" value="HMG-box"/>
    <property type="match status" value="1"/>
</dbReference>
<dbReference type="PROSITE" id="PS50118">
    <property type="entry name" value="HMG_BOX_2"/>
    <property type="match status" value="1"/>
</dbReference>
<dbReference type="PANTHER" id="PTHR10270">
    <property type="entry name" value="SOX TRANSCRIPTION FACTOR"/>
    <property type="match status" value="1"/>
</dbReference>
<evidence type="ECO:0000313" key="5">
    <source>
        <dbReference type="EMBL" id="RCH77724.1"/>
    </source>
</evidence>
<evidence type="ECO:0000256" key="3">
    <source>
        <dbReference type="PROSITE-ProRule" id="PRU00267"/>
    </source>
</evidence>
<protein>
    <recommendedName>
        <fullName evidence="4">HMG box domain-containing protein</fullName>
    </recommendedName>
</protein>
<dbReference type="InterPro" id="IPR009071">
    <property type="entry name" value="HMG_box_dom"/>
</dbReference>
<dbReference type="Gene3D" id="1.10.30.10">
    <property type="entry name" value="High mobility group box domain"/>
    <property type="match status" value="1"/>
</dbReference>
<keyword evidence="1 3" id="KW-0238">DNA-binding</keyword>
<keyword evidence="6" id="KW-1185">Reference proteome</keyword>
<dbReference type="Pfam" id="PF00505">
    <property type="entry name" value="HMG_box"/>
    <property type="match status" value="1"/>
</dbReference>
<dbReference type="OrthoDB" id="6247875at2759"/>
<evidence type="ECO:0000259" key="4">
    <source>
        <dbReference type="PROSITE" id="PS50118"/>
    </source>
</evidence>
<dbReference type="GO" id="GO:0000978">
    <property type="term" value="F:RNA polymerase II cis-regulatory region sequence-specific DNA binding"/>
    <property type="evidence" value="ECO:0007669"/>
    <property type="project" value="TreeGrafter"/>
</dbReference>
<dbReference type="PANTHER" id="PTHR10270:SF161">
    <property type="entry name" value="SEX-DETERMINING REGION Y PROTEIN"/>
    <property type="match status" value="1"/>
</dbReference>
<dbReference type="SMART" id="SM00398">
    <property type="entry name" value="HMG"/>
    <property type="match status" value="1"/>
</dbReference>
<dbReference type="CDD" id="cd01389">
    <property type="entry name" value="HMG-box_ROX1-like"/>
    <property type="match status" value="1"/>
</dbReference>
<evidence type="ECO:0000313" key="6">
    <source>
        <dbReference type="Proteomes" id="UP000253551"/>
    </source>
</evidence>
<organism evidence="5 6">
    <name type="scientific">Rhizopus stolonifer</name>
    <name type="common">Rhizopus nigricans</name>
    <dbReference type="NCBI Taxonomy" id="4846"/>
    <lineage>
        <taxon>Eukaryota</taxon>
        <taxon>Fungi</taxon>
        <taxon>Fungi incertae sedis</taxon>
        <taxon>Mucoromycota</taxon>
        <taxon>Mucoromycotina</taxon>
        <taxon>Mucoromycetes</taxon>
        <taxon>Mucorales</taxon>
        <taxon>Mucorineae</taxon>
        <taxon>Rhizopodaceae</taxon>
        <taxon>Rhizopus</taxon>
    </lineage>
</organism>
<dbReference type="GO" id="GO:0005634">
    <property type="term" value="C:nucleus"/>
    <property type="evidence" value="ECO:0007669"/>
    <property type="project" value="UniProtKB-UniRule"/>
</dbReference>
<dbReference type="Proteomes" id="UP000253551">
    <property type="component" value="Unassembled WGS sequence"/>
</dbReference>
<dbReference type="AlphaFoldDB" id="A0A367IJ64"/>
<evidence type="ECO:0000256" key="1">
    <source>
        <dbReference type="ARBA" id="ARBA00023125"/>
    </source>
</evidence>
<sequence length="263" mass="30946">MQRIPRPMNCFMIYRLEKQREIVKECSGANHRDISKIIAKWWKEMTDEEKSPYRREAWIAKERHRILYPNYKLLTRKKTKKKRAYLKRPKNEFSAVAYEKRKQLFEIYRRGKPVKDTEREMVMTQTSQGSDCLSSAVETQEIHCSCRPNYHTPNFNDGQEMKMMQTIKDSNCTDFETQEIPQMLSPSYYIPTITSFNEQLFHSTGPFLTLLSLDGYCNLGPFAVQYDSPSYCSIPDCDALLQHNSLSTNILDDCQPIFNTIPF</sequence>
<dbReference type="InterPro" id="IPR050140">
    <property type="entry name" value="SRY-related_HMG-box_TF-like"/>
</dbReference>
<keyword evidence="2" id="KW-0804">Transcription</keyword>